<keyword evidence="7" id="KW-0449">Lipoprotein</keyword>
<sequence length="260" mass="27123">MKSRHAALVPALLAATLLSGCGAVGRLKNVGKAPEMSAAEVPVAPRTEASLGNNLAATRAAQAQAAAGAGEDAPRGASLFRTGAGAFFHDQRASRIGDIVTIRINIADSATVDNSTTRTRNGSESGGIAALLGLESKIPSILPGNPDPANLVDTNSSSSSVGAGNTSRSEQINMTIAATVVDVLDNGNLLIRGRQEVRVNYELRELVVTGVIRPEDIARDNSIRHSQIADARISYGGRGQLTDAQQARWGQQIYDALFPF</sequence>
<dbReference type="PROSITE" id="PS51257">
    <property type="entry name" value="PROKAR_LIPOPROTEIN"/>
    <property type="match status" value="1"/>
</dbReference>
<dbReference type="RefSeq" id="WP_197160607.1">
    <property type="nucleotide sequence ID" value="NZ_JADZGI010000001.1"/>
</dbReference>
<protein>
    <recommendedName>
        <fullName evidence="7">Flagellar L-ring protein</fullName>
    </recommendedName>
    <alternativeName>
        <fullName evidence="7">Basal body L-ring protein</fullName>
    </alternativeName>
</protein>
<comment type="function">
    <text evidence="1 7">Assembles around the rod to form the L-ring and probably protects the motor/basal body from shearing forces during rotation.</text>
</comment>
<dbReference type="GO" id="GO:0003774">
    <property type="term" value="F:cytoskeletal motor activity"/>
    <property type="evidence" value="ECO:0007669"/>
    <property type="project" value="InterPro"/>
</dbReference>
<keyword evidence="9" id="KW-0966">Cell projection</keyword>
<comment type="caution">
    <text evidence="9">The sequence shown here is derived from an EMBL/GenBank/DDBJ whole genome shotgun (WGS) entry which is preliminary data.</text>
</comment>
<evidence type="ECO:0000313" key="9">
    <source>
        <dbReference type="EMBL" id="MBH0111898.1"/>
    </source>
</evidence>
<dbReference type="GO" id="GO:0009279">
    <property type="term" value="C:cell outer membrane"/>
    <property type="evidence" value="ECO:0007669"/>
    <property type="project" value="UniProtKB-SubCell"/>
</dbReference>
<comment type="subcellular location">
    <subcellularLocation>
        <location evidence="7">Cell outer membrane</location>
        <topology evidence="7">Lipid-anchor</topology>
    </subcellularLocation>
    <subcellularLocation>
        <location evidence="7">Bacterial flagellum basal body</location>
    </subcellularLocation>
</comment>
<dbReference type="Proteomes" id="UP000617634">
    <property type="component" value="Unassembled WGS sequence"/>
</dbReference>
<dbReference type="HAMAP" id="MF_00415">
    <property type="entry name" value="FlgH"/>
    <property type="match status" value="1"/>
</dbReference>
<name>A0A931HAB2_9SPHN</name>
<keyword evidence="6 7" id="KW-0998">Cell outer membrane</keyword>
<keyword evidence="9" id="KW-0282">Flagellum</keyword>
<dbReference type="Pfam" id="PF02107">
    <property type="entry name" value="FlgH"/>
    <property type="match status" value="1"/>
</dbReference>
<dbReference type="PANTHER" id="PTHR34933:SF1">
    <property type="entry name" value="FLAGELLAR L-RING PROTEIN"/>
    <property type="match status" value="1"/>
</dbReference>
<reference evidence="9" key="1">
    <citation type="submission" date="2020-11" db="EMBL/GenBank/DDBJ databases">
        <title>Novosphingobium aureum sp. nov., a marine bacterium isolated from sediment of a salt flat.</title>
        <authorList>
            <person name="Yoo Y."/>
            <person name="Kim J.-J."/>
        </authorList>
    </citation>
    <scope>NUCLEOTIDE SEQUENCE</scope>
    <source>
        <strain evidence="9">YJ-S2-02</strain>
    </source>
</reference>
<dbReference type="GO" id="GO:0009427">
    <property type="term" value="C:bacterial-type flagellum basal body, distal rod, L ring"/>
    <property type="evidence" value="ECO:0007669"/>
    <property type="project" value="InterPro"/>
</dbReference>
<evidence type="ECO:0000256" key="5">
    <source>
        <dbReference type="ARBA" id="ARBA00023143"/>
    </source>
</evidence>
<keyword evidence="3 7" id="KW-0732">Signal</keyword>
<feature type="signal peptide" evidence="8">
    <location>
        <begin position="1"/>
        <end position="22"/>
    </location>
</feature>
<keyword evidence="5 7" id="KW-0975">Bacterial flagellum</keyword>
<dbReference type="GO" id="GO:0071973">
    <property type="term" value="P:bacterial-type flagellum-dependent cell motility"/>
    <property type="evidence" value="ECO:0007669"/>
    <property type="project" value="InterPro"/>
</dbReference>
<keyword evidence="9" id="KW-0969">Cilium</keyword>
<dbReference type="EMBL" id="JADZGI010000001">
    <property type="protein sequence ID" value="MBH0111898.1"/>
    <property type="molecule type" value="Genomic_DNA"/>
</dbReference>
<keyword evidence="4 7" id="KW-0472">Membrane</keyword>
<evidence type="ECO:0000256" key="2">
    <source>
        <dbReference type="ARBA" id="ARBA00006929"/>
    </source>
</evidence>
<comment type="subunit">
    <text evidence="7">The basal body constitutes a major portion of the flagellar organelle and consists of four rings (L,P,S, and M) mounted on a central rod.</text>
</comment>
<comment type="similarity">
    <text evidence="2 7">Belongs to the FlgH family.</text>
</comment>
<evidence type="ECO:0000256" key="1">
    <source>
        <dbReference type="ARBA" id="ARBA00002591"/>
    </source>
</evidence>
<evidence type="ECO:0000256" key="3">
    <source>
        <dbReference type="ARBA" id="ARBA00022729"/>
    </source>
</evidence>
<dbReference type="NCBIfam" id="NF001305">
    <property type="entry name" value="PRK00249.1-5"/>
    <property type="match status" value="1"/>
</dbReference>
<evidence type="ECO:0000313" key="10">
    <source>
        <dbReference type="Proteomes" id="UP000617634"/>
    </source>
</evidence>
<dbReference type="InterPro" id="IPR000527">
    <property type="entry name" value="Flag_Lring"/>
</dbReference>
<dbReference type="PRINTS" id="PR01008">
    <property type="entry name" value="FLGLRINGFLGH"/>
</dbReference>
<keyword evidence="10" id="KW-1185">Reference proteome</keyword>
<evidence type="ECO:0000256" key="6">
    <source>
        <dbReference type="ARBA" id="ARBA00023237"/>
    </source>
</evidence>
<evidence type="ECO:0000256" key="8">
    <source>
        <dbReference type="SAM" id="SignalP"/>
    </source>
</evidence>
<evidence type="ECO:0000256" key="7">
    <source>
        <dbReference type="HAMAP-Rule" id="MF_00415"/>
    </source>
</evidence>
<organism evidence="9 10">
    <name type="scientific">Novosphingobium aureum</name>
    <dbReference type="NCBI Taxonomy" id="2792964"/>
    <lineage>
        <taxon>Bacteria</taxon>
        <taxon>Pseudomonadati</taxon>
        <taxon>Pseudomonadota</taxon>
        <taxon>Alphaproteobacteria</taxon>
        <taxon>Sphingomonadales</taxon>
        <taxon>Sphingomonadaceae</taxon>
        <taxon>Novosphingobium</taxon>
    </lineage>
</organism>
<accession>A0A931HAB2</accession>
<proteinExistence type="inferred from homology"/>
<dbReference type="AlphaFoldDB" id="A0A931HAB2"/>
<feature type="chain" id="PRO_5036699721" description="Flagellar L-ring protein" evidence="8">
    <location>
        <begin position="23"/>
        <end position="260"/>
    </location>
</feature>
<evidence type="ECO:0000256" key="4">
    <source>
        <dbReference type="ARBA" id="ARBA00023136"/>
    </source>
</evidence>
<gene>
    <name evidence="7" type="primary">flgH</name>
    <name evidence="9" type="ORF">I5E68_02895</name>
</gene>
<dbReference type="PANTHER" id="PTHR34933">
    <property type="entry name" value="FLAGELLAR L-RING PROTEIN"/>
    <property type="match status" value="1"/>
</dbReference>